<sequence>MTPSPLPFDEPQALAHLSAIDAHWARLIDGVGHIRFESRPAREPYEALIRAVSSQQLSNRAAAAIISKLQQRFDVGDGGFPSAEQLVACEPEVLRQCGFSARKIDTVKGIAQGVLSGLVPARTAAEHQDDETLIERLCTLKGIGRWTVEMLLISTLERMDIMPVDDLGIKQGFRYLYRLPQDPTRKAMLEMSEPCRPYRTLAAWYLWRIPHMPDYAEYRASLRQSIDG</sequence>
<dbReference type="GO" id="GO:0032993">
    <property type="term" value="C:protein-DNA complex"/>
    <property type="evidence" value="ECO:0007669"/>
    <property type="project" value="TreeGrafter"/>
</dbReference>
<evidence type="ECO:0000256" key="2">
    <source>
        <dbReference type="ARBA" id="ARBA00010817"/>
    </source>
</evidence>
<keyword evidence="4" id="KW-0227">DNA damage</keyword>
<comment type="similarity">
    <text evidence="2">Belongs to the alkylbase DNA glycosidase AlkA family.</text>
</comment>
<dbReference type="GO" id="GO:0006285">
    <property type="term" value="P:base-excision repair, AP site formation"/>
    <property type="evidence" value="ECO:0007669"/>
    <property type="project" value="TreeGrafter"/>
</dbReference>
<reference evidence="7 8" key="1">
    <citation type="submission" date="2018-11" db="EMBL/GenBank/DDBJ databases">
        <title>Complete genome sequence of Dickeya zeae strain CE1 infecting Canna edulis Ker-Gawl. in China.</title>
        <authorList>
            <person name="Zhang J."/>
            <person name="Lin B."/>
            <person name="Shen H."/>
            <person name="Jiang S."/>
            <person name="Pu X."/>
            <person name="Sun D."/>
        </authorList>
    </citation>
    <scope>NUCLEOTIDE SEQUENCE [LARGE SCALE GENOMIC DNA]</scope>
    <source>
        <strain evidence="7 8">CE1</strain>
    </source>
</reference>
<dbReference type="GO" id="GO:0006307">
    <property type="term" value="P:DNA alkylation repair"/>
    <property type="evidence" value="ECO:0007669"/>
    <property type="project" value="TreeGrafter"/>
</dbReference>
<dbReference type="AlphaFoldDB" id="A0AAE6Z1C5"/>
<proteinExistence type="inferred from homology"/>
<evidence type="ECO:0000256" key="1">
    <source>
        <dbReference type="ARBA" id="ARBA00000086"/>
    </source>
</evidence>
<evidence type="ECO:0000313" key="8">
    <source>
        <dbReference type="Proteomes" id="UP000500801"/>
    </source>
</evidence>
<dbReference type="FunFam" id="1.10.340.30:FF:000004">
    <property type="entry name" value="DNA-3-methyladenine glycosylase II"/>
    <property type="match status" value="1"/>
</dbReference>
<dbReference type="PANTHER" id="PTHR43003">
    <property type="entry name" value="DNA-3-METHYLADENINE GLYCOSYLASE"/>
    <property type="match status" value="1"/>
</dbReference>
<dbReference type="Pfam" id="PF00730">
    <property type="entry name" value="HhH-GPD"/>
    <property type="match status" value="1"/>
</dbReference>
<dbReference type="PANTHER" id="PTHR43003:SF5">
    <property type="entry name" value="DNA-3-METHYLADENINE GLYCOSYLASE"/>
    <property type="match status" value="1"/>
</dbReference>
<protein>
    <recommendedName>
        <fullName evidence="3">DNA-3-methyladenine glycosylase II</fullName>
        <ecNumber evidence="3">3.2.2.21</ecNumber>
    </recommendedName>
</protein>
<dbReference type="GO" id="GO:0032131">
    <property type="term" value="F:alkylated DNA binding"/>
    <property type="evidence" value="ECO:0007669"/>
    <property type="project" value="TreeGrafter"/>
</dbReference>
<keyword evidence="5" id="KW-0234">DNA repair</keyword>
<dbReference type="GO" id="GO:0008725">
    <property type="term" value="F:DNA-3-methyladenine glycosylase activity"/>
    <property type="evidence" value="ECO:0007669"/>
    <property type="project" value="TreeGrafter"/>
</dbReference>
<evidence type="ECO:0000256" key="3">
    <source>
        <dbReference type="ARBA" id="ARBA00012000"/>
    </source>
</evidence>
<feature type="domain" description="HhH-GPD" evidence="6">
    <location>
        <begin position="53"/>
        <end position="211"/>
    </location>
</feature>
<dbReference type="InterPro" id="IPR051912">
    <property type="entry name" value="Alkylbase_DNA_Glycosylase/TA"/>
</dbReference>
<dbReference type="RefSeq" id="WP_168363341.1">
    <property type="nucleotide sequence ID" value="NZ_CP033622.1"/>
</dbReference>
<evidence type="ECO:0000256" key="4">
    <source>
        <dbReference type="ARBA" id="ARBA00022763"/>
    </source>
</evidence>
<dbReference type="SMART" id="SM00478">
    <property type="entry name" value="ENDO3c"/>
    <property type="match status" value="1"/>
</dbReference>
<dbReference type="CDD" id="cd00056">
    <property type="entry name" value="ENDO3c"/>
    <property type="match status" value="1"/>
</dbReference>
<organism evidence="7 8">
    <name type="scientific">Dickeya zeae</name>
    <dbReference type="NCBI Taxonomy" id="204042"/>
    <lineage>
        <taxon>Bacteria</taxon>
        <taxon>Pseudomonadati</taxon>
        <taxon>Pseudomonadota</taxon>
        <taxon>Gammaproteobacteria</taxon>
        <taxon>Enterobacterales</taxon>
        <taxon>Pectobacteriaceae</taxon>
        <taxon>Dickeya</taxon>
    </lineage>
</organism>
<accession>A0AAE6Z1C5</accession>
<evidence type="ECO:0000259" key="6">
    <source>
        <dbReference type="SMART" id="SM00478"/>
    </source>
</evidence>
<dbReference type="GO" id="GO:0043916">
    <property type="term" value="F:DNA-7-methylguanine glycosylase activity"/>
    <property type="evidence" value="ECO:0007669"/>
    <property type="project" value="TreeGrafter"/>
</dbReference>
<dbReference type="SUPFAM" id="SSF48150">
    <property type="entry name" value="DNA-glycosylase"/>
    <property type="match status" value="1"/>
</dbReference>
<dbReference type="InterPro" id="IPR003265">
    <property type="entry name" value="HhH-GPD_domain"/>
</dbReference>
<dbReference type="Proteomes" id="UP000500801">
    <property type="component" value="Chromosome"/>
</dbReference>
<comment type="catalytic activity">
    <reaction evidence="1">
        <text>Hydrolysis of alkylated DNA, releasing 3-methyladenine, 3-methylguanine, 7-methylguanine and 7-methyladenine.</text>
        <dbReference type="EC" id="3.2.2.21"/>
    </reaction>
</comment>
<dbReference type="EMBL" id="CP033622">
    <property type="protein sequence ID" value="QIZ52279.1"/>
    <property type="molecule type" value="Genomic_DNA"/>
</dbReference>
<dbReference type="Gene3D" id="1.10.340.30">
    <property type="entry name" value="Hypothetical protein, domain 2"/>
    <property type="match status" value="1"/>
</dbReference>
<dbReference type="EC" id="3.2.2.21" evidence="3"/>
<dbReference type="InterPro" id="IPR000035">
    <property type="entry name" value="Alkylbase_DNA_glycsylse_CS"/>
</dbReference>
<dbReference type="InterPro" id="IPR011257">
    <property type="entry name" value="DNA_glycosylase"/>
</dbReference>
<dbReference type="PROSITE" id="PS00516">
    <property type="entry name" value="ALKYLBASE_DNA_GLYCOS"/>
    <property type="match status" value="1"/>
</dbReference>
<evidence type="ECO:0000313" key="7">
    <source>
        <dbReference type="EMBL" id="QIZ52279.1"/>
    </source>
</evidence>
<name>A0AAE6Z1C5_9GAMM</name>
<evidence type="ECO:0000256" key="5">
    <source>
        <dbReference type="ARBA" id="ARBA00023204"/>
    </source>
</evidence>
<gene>
    <name evidence="7" type="ORF">DWG24_16765</name>
</gene>
<dbReference type="Gene3D" id="1.10.1670.40">
    <property type="match status" value="1"/>
</dbReference>